<protein>
    <submittedName>
        <fullName evidence="1">Uncharacterized protein</fullName>
    </submittedName>
</protein>
<organism evidence="1 2">
    <name type="scientific">Streptacidiphilus alkalitolerans</name>
    <dbReference type="NCBI Taxonomy" id="3342712"/>
    <lineage>
        <taxon>Bacteria</taxon>
        <taxon>Bacillati</taxon>
        <taxon>Actinomycetota</taxon>
        <taxon>Actinomycetes</taxon>
        <taxon>Kitasatosporales</taxon>
        <taxon>Streptomycetaceae</taxon>
        <taxon>Streptacidiphilus</taxon>
    </lineage>
</organism>
<reference evidence="1 2" key="1">
    <citation type="submission" date="2024-09" db="EMBL/GenBank/DDBJ databases">
        <authorList>
            <person name="Lee S.D."/>
        </authorList>
    </citation>
    <scope>NUCLEOTIDE SEQUENCE [LARGE SCALE GENOMIC DNA]</scope>
    <source>
        <strain evidence="1 2">N1-3</strain>
    </source>
</reference>
<dbReference type="EMBL" id="JBHEZY010000003">
    <property type="protein sequence ID" value="MFC1431299.1"/>
    <property type="molecule type" value="Genomic_DNA"/>
</dbReference>
<proteinExistence type="predicted"/>
<comment type="caution">
    <text evidence="1">The sequence shown here is derived from an EMBL/GenBank/DDBJ whole genome shotgun (WGS) entry which is preliminary data.</text>
</comment>
<accession>A0ABV6WZ41</accession>
<dbReference type="Proteomes" id="UP001592530">
    <property type="component" value="Unassembled WGS sequence"/>
</dbReference>
<evidence type="ECO:0000313" key="1">
    <source>
        <dbReference type="EMBL" id="MFC1431299.1"/>
    </source>
</evidence>
<gene>
    <name evidence="1" type="ORF">ACEZDB_11640</name>
</gene>
<name>A0ABV6WZ41_9ACTN</name>
<evidence type="ECO:0000313" key="2">
    <source>
        <dbReference type="Proteomes" id="UP001592530"/>
    </source>
</evidence>
<dbReference type="RefSeq" id="WP_380551658.1">
    <property type="nucleotide sequence ID" value="NZ_JBHEZY010000003.1"/>
</dbReference>
<sequence>MHLTFGTPFAVTPTVMITPANGSTAGLLCAVGSVFATGFSLFTGNAPTSGEPNTQYAIYWQATD</sequence>